<dbReference type="UniPathway" id="UPA00002">
    <property type="reaction ID" value="UER00468"/>
</dbReference>
<comment type="catalytic activity">
    <reaction evidence="5 7">
        <text>2-deoxy-D-ribose 5-phosphate = D-glyceraldehyde 3-phosphate + acetaldehyde</text>
        <dbReference type="Rhea" id="RHEA:12821"/>
        <dbReference type="ChEBI" id="CHEBI:15343"/>
        <dbReference type="ChEBI" id="CHEBI:59776"/>
        <dbReference type="ChEBI" id="CHEBI:62877"/>
        <dbReference type="EC" id="4.1.2.4"/>
    </reaction>
</comment>
<dbReference type="CDD" id="cd00959">
    <property type="entry name" value="DeoC"/>
    <property type="match status" value="1"/>
</dbReference>
<reference evidence="9" key="1">
    <citation type="journal article" date="2020" name="mSystems">
        <title>Genome- and Community-Level Interaction Insights into Carbon Utilization and Element Cycling Functions of Hydrothermarchaeota in Hydrothermal Sediment.</title>
        <authorList>
            <person name="Zhou Z."/>
            <person name="Liu Y."/>
            <person name="Xu W."/>
            <person name="Pan J."/>
            <person name="Luo Z.H."/>
            <person name="Li M."/>
        </authorList>
    </citation>
    <scope>NUCLEOTIDE SEQUENCE [LARGE SCALE GENOMIC DNA]</scope>
    <source>
        <strain evidence="9">SpSt-86</strain>
    </source>
</reference>
<dbReference type="GO" id="GO:0004139">
    <property type="term" value="F:deoxyribose-phosphate aldolase activity"/>
    <property type="evidence" value="ECO:0007669"/>
    <property type="project" value="UniProtKB-UniRule"/>
</dbReference>
<dbReference type="InterPro" id="IPR002915">
    <property type="entry name" value="DeoC/FbaB/LacD_aldolase"/>
</dbReference>
<keyword evidence="2 7" id="KW-0963">Cytoplasm</keyword>
<comment type="similarity">
    <text evidence="1 7">Belongs to the DeoC/FbaB aldolase family. DeoC type 1 subfamily.</text>
</comment>
<feature type="active site" description="Schiff-base intermediate with acetaldehyde" evidence="7">
    <location>
        <position position="215"/>
    </location>
</feature>
<dbReference type="GO" id="GO:0005737">
    <property type="term" value="C:cytoplasm"/>
    <property type="evidence" value="ECO:0007669"/>
    <property type="project" value="UniProtKB-SubCell"/>
</dbReference>
<evidence type="ECO:0000256" key="8">
    <source>
        <dbReference type="SAM" id="MobiDB-lite"/>
    </source>
</evidence>
<evidence type="ECO:0000256" key="2">
    <source>
        <dbReference type="ARBA" id="ARBA00022490"/>
    </source>
</evidence>
<dbReference type="AlphaFoldDB" id="A0A832I9P7"/>
<dbReference type="GO" id="GO:0006018">
    <property type="term" value="P:2-deoxyribose 1-phosphate catabolic process"/>
    <property type="evidence" value="ECO:0007669"/>
    <property type="project" value="UniProtKB-UniRule"/>
</dbReference>
<dbReference type="GO" id="GO:0009264">
    <property type="term" value="P:deoxyribonucleotide catabolic process"/>
    <property type="evidence" value="ECO:0007669"/>
    <property type="project" value="UniProtKB-UniRule"/>
</dbReference>
<dbReference type="Gene3D" id="3.20.20.70">
    <property type="entry name" value="Aldolase class I"/>
    <property type="match status" value="1"/>
</dbReference>
<organism evidence="9">
    <name type="scientific">Pseudothermotoga hypogea</name>
    <dbReference type="NCBI Taxonomy" id="57487"/>
    <lineage>
        <taxon>Bacteria</taxon>
        <taxon>Thermotogati</taxon>
        <taxon>Thermotogota</taxon>
        <taxon>Thermotogae</taxon>
        <taxon>Thermotogales</taxon>
        <taxon>Thermotogaceae</taxon>
        <taxon>Pseudothermotoga</taxon>
    </lineage>
</organism>
<dbReference type="NCBIfam" id="TIGR00126">
    <property type="entry name" value="deoC"/>
    <property type="match status" value="1"/>
</dbReference>
<evidence type="ECO:0000256" key="4">
    <source>
        <dbReference type="ARBA" id="ARBA00023270"/>
    </source>
</evidence>
<gene>
    <name evidence="7 9" type="primary">deoC</name>
    <name evidence="9" type="ORF">ENW55_07310</name>
</gene>
<evidence type="ECO:0000256" key="3">
    <source>
        <dbReference type="ARBA" id="ARBA00023239"/>
    </source>
</evidence>
<dbReference type="SUPFAM" id="SSF51569">
    <property type="entry name" value="Aldolase"/>
    <property type="match status" value="1"/>
</dbReference>
<keyword evidence="4 7" id="KW-0704">Schiff base</keyword>
<comment type="subcellular location">
    <subcellularLocation>
        <location evidence="7">Cytoplasm</location>
    </subcellularLocation>
</comment>
<dbReference type="InterPro" id="IPR011343">
    <property type="entry name" value="DeoC"/>
</dbReference>
<proteinExistence type="inferred from homology"/>
<protein>
    <recommendedName>
        <fullName evidence="7">Deoxyribose-phosphate aldolase</fullName>
        <shortName evidence="7">DERA</shortName>
        <ecNumber evidence="7">4.1.2.4</ecNumber>
    </recommendedName>
    <alternativeName>
        <fullName evidence="7">2-deoxy-D-ribose 5-phosphate aldolase</fullName>
    </alternativeName>
    <alternativeName>
        <fullName evidence="7">Phosphodeoxyriboaldolase</fullName>
        <shortName evidence="7">Deoxyriboaldolase</shortName>
    </alternativeName>
</protein>
<keyword evidence="3 7" id="KW-0456">Lyase</keyword>
<evidence type="ECO:0000256" key="6">
    <source>
        <dbReference type="ARBA" id="ARBA00056337"/>
    </source>
</evidence>
<dbReference type="GO" id="GO:0016052">
    <property type="term" value="P:carbohydrate catabolic process"/>
    <property type="evidence" value="ECO:0007669"/>
    <property type="project" value="TreeGrafter"/>
</dbReference>
<dbReference type="EC" id="4.1.2.4" evidence="7"/>
<evidence type="ECO:0000256" key="5">
    <source>
        <dbReference type="ARBA" id="ARBA00048791"/>
    </source>
</evidence>
<comment type="function">
    <text evidence="6 7">Catalyzes a reversible aldol reaction between acetaldehyde and D-glyceraldehyde 3-phosphate to generate 2-deoxy-D-ribose 5-phosphate.</text>
</comment>
<evidence type="ECO:0000256" key="7">
    <source>
        <dbReference type="HAMAP-Rule" id="MF_00114"/>
    </source>
</evidence>
<dbReference type="PANTHER" id="PTHR10889">
    <property type="entry name" value="DEOXYRIBOSE-PHOSPHATE ALDOLASE"/>
    <property type="match status" value="1"/>
</dbReference>
<evidence type="ECO:0000256" key="1">
    <source>
        <dbReference type="ARBA" id="ARBA00010936"/>
    </source>
</evidence>
<accession>A0A832I9P7</accession>
<dbReference type="EMBL" id="DTKQ01000051">
    <property type="protein sequence ID" value="HGZ79778.1"/>
    <property type="molecule type" value="Genomic_DNA"/>
</dbReference>
<sequence length="280" mass="30652">MREDGAVIERVLRNFTGSDEGDKQGPRPVRGGGGLSTLEEKIEERIIEFQRNYKFELPQRAILAQEVVSAIEHTLLRPTATEEEIDRLCDEAVQYGFYGVCVNPVYVKRAVEKLKDTSVKVVSVVGFPLGANTQYCKAREAEELVRLGVDELDMVLNISMMKSKDYKYVYEDIKSVVEASQGKSVKVIIETCYLTEEEKIAACVIAKLAGAKFVKTSTGFGPSGATVEDVHLMKWCVPELGVKASGGIKSYEQAVKMLLAGASRIGTSSGVNIAKEGVSK</sequence>
<dbReference type="InterPro" id="IPR013785">
    <property type="entry name" value="Aldolase_TIM"/>
</dbReference>
<comment type="pathway">
    <text evidence="7">Carbohydrate degradation; 2-deoxy-D-ribose 1-phosphate degradation; D-glyceraldehyde 3-phosphate and acetaldehyde from 2-deoxy-alpha-D-ribose 1-phosphate: step 2/2.</text>
</comment>
<name>A0A832I9P7_9THEM</name>
<feature type="active site" description="Proton donor/acceptor" evidence="7">
    <location>
        <position position="243"/>
    </location>
</feature>
<evidence type="ECO:0000313" key="9">
    <source>
        <dbReference type="EMBL" id="HGZ79778.1"/>
    </source>
</evidence>
<dbReference type="InterPro" id="IPR028581">
    <property type="entry name" value="DeoC_typeI"/>
</dbReference>
<dbReference type="PANTHER" id="PTHR10889:SF1">
    <property type="entry name" value="DEOXYRIBOSE-PHOSPHATE ALDOLASE"/>
    <property type="match status" value="1"/>
</dbReference>
<dbReference type="Pfam" id="PF01791">
    <property type="entry name" value="DeoC"/>
    <property type="match status" value="1"/>
</dbReference>
<dbReference type="FunFam" id="3.20.20.70:FF:000198">
    <property type="entry name" value="Deoxyribose-phosphate aldolase"/>
    <property type="match status" value="1"/>
</dbReference>
<comment type="caution">
    <text evidence="9">The sequence shown here is derived from an EMBL/GenBank/DDBJ whole genome shotgun (WGS) entry which is preliminary data.</text>
</comment>
<feature type="active site" description="Proton donor/acceptor" evidence="7">
    <location>
        <position position="153"/>
    </location>
</feature>
<dbReference type="HAMAP" id="MF_00114">
    <property type="entry name" value="DeoC_type1"/>
    <property type="match status" value="1"/>
</dbReference>
<dbReference type="SMART" id="SM01133">
    <property type="entry name" value="DeoC"/>
    <property type="match status" value="1"/>
</dbReference>
<feature type="region of interest" description="Disordered" evidence="8">
    <location>
        <begin position="16"/>
        <end position="35"/>
    </location>
</feature>